<evidence type="ECO:0000256" key="1">
    <source>
        <dbReference type="SAM" id="MobiDB-lite"/>
    </source>
</evidence>
<accession>A0A9Q8VEK7</accession>
<proteinExistence type="predicted"/>
<dbReference type="KEGG" id="ptkz:JDV02_008307"/>
<dbReference type="GeneID" id="72070255"/>
<gene>
    <name evidence="2" type="ORF">JDV02_008307</name>
</gene>
<reference evidence="2" key="1">
    <citation type="submission" date="2021-11" db="EMBL/GenBank/DDBJ databases">
        <title>Purpureocillium_takamizusanense_genome.</title>
        <authorList>
            <person name="Nguyen N.-H."/>
        </authorList>
    </citation>
    <scope>NUCLEOTIDE SEQUENCE</scope>
    <source>
        <strain evidence="2">PT3</strain>
    </source>
</reference>
<dbReference type="Proteomes" id="UP000829364">
    <property type="component" value="Chromosome 8"/>
</dbReference>
<name>A0A9Q8VEK7_9HYPO</name>
<evidence type="ECO:0000313" key="2">
    <source>
        <dbReference type="EMBL" id="UNI22416.1"/>
    </source>
</evidence>
<organism evidence="2 3">
    <name type="scientific">Purpureocillium takamizusanense</name>
    <dbReference type="NCBI Taxonomy" id="2060973"/>
    <lineage>
        <taxon>Eukaryota</taxon>
        <taxon>Fungi</taxon>
        <taxon>Dikarya</taxon>
        <taxon>Ascomycota</taxon>
        <taxon>Pezizomycotina</taxon>
        <taxon>Sordariomycetes</taxon>
        <taxon>Hypocreomycetidae</taxon>
        <taxon>Hypocreales</taxon>
        <taxon>Ophiocordycipitaceae</taxon>
        <taxon>Purpureocillium</taxon>
    </lineage>
</organism>
<protein>
    <submittedName>
        <fullName evidence="2">Uncharacterized protein</fullName>
    </submittedName>
</protein>
<evidence type="ECO:0000313" key="3">
    <source>
        <dbReference type="Proteomes" id="UP000829364"/>
    </source>
</evidence>
<keyword evidence="3" id="KW-1185">Reference proteome</keyword>
<feature type="region of interest" description="Disordered" evidence="1">
    <location>
        <begin position="159"/>
        <end position="180"/>
    </location>
</feature>
<feature type="region of interest" description="Disordered" evidence="1">
    <location>
        <begin position="1"/>
        <end position="59"/>
    </location>
</feature>
<feature type="compositionally biased region" description="Polar residues" evidence="1">
    <location>
        <begin position="100"/>
        <end position="113"/>
    </location>
</feature>
<dbReference type="RefSeq" id="XP_047845897.1">
    <property type="nucleotide sequence ID" value="XM_047989892.1"/>
</dbReference>
<dbReference type="AlphaFoldDB" id="A0A9Q8VEK7"/>
<sequence>MSYGRGESNTGPVEDGSGQMLLPDNADSRPANPVGHRGAGQWSSRGRGRGGRGGYTGHANAFAHLDVGVSRPSAPAASVVNSVLNPESSIWEPPEAMITQGPSTAAVEQSPRSSEGVADRPAQQRTTPAGAFASSPQGGQINAAQESFSSISSQISHNVSILTQSDGENPGATHPFPYNSPFQTYAQRPQAHLSSYSEFVGEARNAHVANNTKARANTISTVGGGGGSRSFDQMTFDLLNETLQRTDRQTAGAD</sequence>
<dbReference type="EMBL" id="CP086361">
    <property type="protein sequence ID" value="UNI22416.1"/>
    <property type="molecule type" value="Genomic_DNA"/>
</dbReference>
<feature type="region of interest" description="Disordered" evidence="1">
    <location>
        <begin position="91"/>
        <end position="140"/>
    </location>
</feature>